<evidence type="ECO:0000313" key="4">
    <source>
        <dbReference type="Proteomes" id="UP000064137"/>
    </source>
</evidence>
<name>A0A0U4P3V6_9PSED</name>
<reference evidence="3" key="1">
    <citation type="submission" date="2016-01" db="EMBL/GenBank/DDBJ databases">
        <title>Annotation of Pseudomonas oryzihabitans USDA-ARS-USMARC-56511.</title>
        <authorList>
            <person name="Harhay G.P."/>
            <person name="Harhay D.M."/>
            <person name="Smith T.P.L."/>
            <person name="Bono J.L."/>
            <person name="Heaton M.P."/>
            <person name="Clawson M.L."/>
            <person name="Chitko-Mckown C.G."/>
            <person name="Capik S.F."/>
            <person name="DeDonder K.D."/>
            <person name="Apley M.D."/>
            <person name="Lubbers B.V."/>
            <person name="White B.J."/>
            <person name="Larson R.L."/>
        </authorList>
    </citation>
    <scope>NUCLEOTIDE SEQUENCE [LARGE SCALE GENOMIC DNA]</scope>
    <source>
        <strain evidence="3">USDA-ARS-USMARC-56511</strain>
    </source>
</reference>
<evidence type="ECO:0008006" key="5">
    <source>
        <dbReference type="Google" id="ProtNLM"/>
    </source>
</evidence>
<gene>
    <name evidence="3" type="ORF">APT59_13205</name>
</gene>
<evidence type="ECO:0000313" key="3">
    <source>
        <dbReference type="EMBL" id="ALZ85102.1"/>
    </source>
</evidence>
<sequence length="248" mass="27582">MIPALAPLFTGPLQPFASVLRLHAEEAAVMPLGRLLEEGLPELLEGYGGDPGLDRRALLSVWSKYYFSRLIPPVVAASLLLRWRLPIAVDQLGLVLNEARLPAAFVLPHGGEAFADDHSDLLEPLVRENLRPFIEGACAQIRLSPKVLWSNAGNYLEWFAGELRKVRPQPGSLPPFEHWLEQPCDAQGGRNPLFKPVIYVELPLAGGVEGTSWQWRQRRVCCIRYRLPEEELCSNCPLLKDPQPTAAG</sequence>
<dbReference type="GO" id="GO:0003824">
    <property type="term" value="F:catalytic activity"/>
    <property type="evidence" value="ECO:0007669"/>
    <property type="project" value="UniProtKB-ARBA"/>
</dbReference>
<dbReference type="PRINTS" id="PR01714">
    <property type="entry name" value="2FE2SRDCTASE"/>
</dbReference>
<dbReference type="InterPro" id="IPR022770">
    <property type="entry name" value="IucA/IucC-like_C"/>
</dbReference>
<dbReference type="OrthoDB" id="8993954at2"/>
<dbReference type="RefSeq" id="WP_059315272.1">
    <property type="nucleotide sequence ID" value="NZ_CP013987.1"/>
</dbReference>
<dbReference type="Proteomes" id="UP000064137">
    <property type="component" value="Chromosome"/>
</dbReference>
<dbReference type="Pfam" id="PF06276">
    <property type="entry name" value="FhuF"/>
    <property type="match status" value="1"/>
</dbReference>
<dbReference type="NCBIfam" id="TIGR03951">
    <property type="entry name" value="Fe_III_red_FhuF"/>
    <property type="match status" value="1"/>
</dbReference>
<accession>A0A0U4P3V6</accession>
<dbReference type="KEGG" id="por:APT59_13205"/>
<dbReference type="EMBL" id="CP013987">
    <property type="protein sequence ID" value="ALZ85102.1"/>
    <property type="molecule type" value="Genomic_DNA"/>
</dbReference>
<feature type="domain" description="Aerobactin siderophore biosynthesis IucA/IucC-like C-terminal" evidence="1">
    <location>
        <begin position="61"/>
        <end position="193"/>
    </location>
</feature>
<evidence type="ECO:0000259" key="1">
    <source>
        <dbReference type="Pfam" id="PF06276"/>
    </source>
</evidence>
<dbReference type="AlphaFoldDB" id="A0A0U4P3V6"/>
<dbReference type="GO" id="GO:0051537">
    <property type="term" value="F:2 iron, 2 sulfur cluster binding"/>
    <property type="evidence" value="ECO:0007669"/>
    <property type="project" value="InterPro"/>
</dbReference>
<dbReference type="Pfam" id="PF11575">
    <property type="entry name" value="FhuF_C"/>
    <property type="match status" value="1"/>
</dbReference>
<feature type="domain" description="Ferric siderophore reductase C-terminal" evidence="2">
    <location>
        <begin position="218"/>
        <end position="238"/>
    </location>
</feature>
<organism evidence="3 4">
    <name type="scientific">Pseudomonas oryzihabitans</name>
    <dbReference type="NCBI Taxonomy" id="47885"/>
    <lineage>
        <taxon>Bacteria</taxon>
        <taxon>Pseudomonadati</taxon>
        <taxon>Pseudomonadota</taxon>
        <taxon>Gammaproteobacteria</taxon>
        <taxon>Pseudomonadales</taxon>
        <taxon>Pseudomonadaceae</taxon>
        <taxon>Pseudomonas</taxon>
    </lineage>
</organism>
<dbReference type="InterPro" id="IPR024726">
    <property type="entry name" value="FhuF_C"/>
</dbReference>
<dbReference type="InterPro" id="IPR008090">
    <property type="entry name" value="Fe_iron_reduct"/>
</dbReference>
<proteinExistence type="predicted"/>
<protein>
    <recommendedName>
        <fullName evidence="5">Siderophore-iron reductase FhuF</fullName>
    </recommendedName>
</protein>
<evidence type="ECO:0000259" key="2">
    <source>
        <dbReference type="Pfam" id="PF11575"/>
    </source>
</evidence>